<evidence type="ECO:0000256" key="2">
    <source>
        <dbReference type="ARBA" id="ARBA00006555"/>
    </source>
</evidence>
<comment type="subcellular location">
    <subcellularLocation>
        <location evidence="1 10">Cell inner membrane</location>
        <topology evidence="1 10">Single-pass membrane protein</topology>
        <orientation evidence="1 10">Periplasmic side</orientation>
    </subcellularLocation>
</comment>
<dbReference type="EMBL" id="JBHRST010000022">
    <property type="protein sequence ID" value="MFC3099238.1"/>
    <property type="molecule type" value="Genomic_DNA"/>
</dbReference>
<evidence type="ECO:0000256" key="4">
    <source>
        <dbReference type="ARBA" id="ARBA00022475"/>
    </source>
</evidence>
<dbReference type="PANTHER" id="PTHR33446">
    <property type="entry name" value="PROTEIN TONB-RELATED"/>
    <property type="match status" value="1"/>
</dbReference>
<name>A0ABV7EBM0_9SPHN</name>
<keyword evidence="14" id="KW-1185">Reference proteome</keyword>
<dbReference type="PRINTS" id="PR01374">
    <property type="entry name" value="TONBPROTEIN"/>
</dbReference>
<reference evidence="14" key="1">
    <citation type="journal article" date="2019" name="Int. J. Syst. Evol. Microbiol.">
        <title>The Global Catalogue of Microorganisms (GCM) 10K type strain sequencing project: providing services to taxonomists for standard genome sequencing and annotation.</title>
        <authorList>
            <consortium name="The Broad Institute Genomics Platform"/>
            <consortium name="The Broad Institute Genome Sequencing Center for Infectious Disease"/>
            <person name="Wu L."/>
            <person name="Ma J."/>
        </authorList>
    </citation>
    <scope>NUCLEOTIDE SEQUENCE [LARGE SCALE GENOMIC DNA]</scope>
    <source>
        <strain evidence="14">KCTC 52607</strain>
    </source>
</reference>
<sequence length="250" mass="26648">MKSQKAMQEKRTWVGSAAGVLVVHAVVLTVLMVASVRSIVPHPEEPVVLVELPPLSAIPAPQTAPPETIAPEQPKPPTPTPERQVEAPEMSAPPVNAPLPREAVVAAPPGPPQPVRSERAAAPVPTKMPAAPAAAPAASAPSPVTGNDPHARQQEADYFSLVNAHLARNKRYPREARQARQEGVVTVRFTVGPDGTVSNASIRVSSGHELLDQATLDLLRRVSPLPRFPRSMTRDSVTLTLPIEYSLRTS</sequence>
<comment type="similarity">
    <text evidence="2 10">Belongs to the TonB family.</text>
</comment>
<keyword evidence="10" id="KW-0735">Signal-anchor</keyword>
<evidence type="ECO:0000256" key="7">
    <source>
        <dbReference type="ARBA" id="ARBA00022927"/>
    </source>
</evidence>
<evidence type="ECO:0000256" key="5">
    <source>
        <dbReference type="ARBA" id="ARBA00022519"/>
    </source>
</evidence>
<evidence type="ECO:0000256" key="9">
    <source>
        <dbReference type="ARBA" id="ARBA00023136"/>
    </source>
</evidence>
<evidence type="ECO:0000256" key="1">
    <source>
        <dbReference type="ARBA" id="ARBA00004383"/>
    </source>
</evidence>
<evidence type="ECO:0000256" key="6">
    <source>
        <dbReference type="ARBA" id="ARBA00022692"/>
    </source>
</evidence>
<dbReference type="RefSeq" id="WP_336924295.1">
    <property type="nucleotide sequence ID" value="NZ_JBANRO010000001.1"/>
</dbReference>
<comment type="caution">
    <text evidence="13">The sequence shown here is derived from an EMBL/GenBank/DDBJ whole genome shotgun (WGS) entry which is preliminary data.</text>
</comment>
<evidence type="ECO:0000256" key="8">
    <source>
        <dbReference type="ARBA" id="ARBA00022989"/>
    </source>
</evidence>
<dbReference type="PROSITE" id="PS52015">
    <property type="entry name" value="TONB_CTD"/>
    <property type="match status" value="1"/>
</dbReference>
<keyword evidence="3 10" id="KW-0813">Transport</keyword>
<protein>
    <recommendedName>
        <fullName evidence="10">Protein TonB</fullName>
    </recommendedName>
</protein>
<dbReference type="SUPFAM" id="SSF74653">
    <property type="entry name" value="TolA/TonB C-terminal domain"/>
    <property type="match status" value="1"/>
</dbReference>
<evidence type="ECO:0000259" key="12">
    <source>
        <dbReference type="PROSITE" id="PS52015"/>
    </source>
</evidence>
<feature type="transmembrane region" description="Helical" evidence="10">
    <location>
        <begin position="12"/>
        <end position="34"/>
    </location>
</feature>
<dbReference type="Gene3D" id="3.30.1150.10">
    <property type="match status" value="1"/>
</dbReference>
<keyword evidence="4 10" id="KW-1003">Cell membrane</keyword>
<evidence type="ECO:0000313" key="14">
    <source>
        <dbReference type="Proteomes" id="UP001595456"/>
    </source>
</evidence>
<dbReference type="InterPro" id="IPR037682">
    <property type="entry name" value="TonB_C"/>
</dbReference>
<feature type="compositionally biased region" description="Low complexity" evidence="11">
    <location>
        <begin position="120"/>
        <end position="145"/>
    </location>
</feature>
<keyword evidence="5 10" id="KW-0997">Cell inner membrane</keyword>
<dbReference type="NCBIfam" id="TIGR01352">
    <property type="entry name" value="tonB_Cterm"/>
    <property type="match status" value="1"/>
</dbReference>
<keyword evidence="9 10" id="KW-0472">Membrane</keyword>
<organism evidence="13 14">
    <name type="scientific">Alteraurantiacibacter palmitatis</name>
    <dbReference type="NCBI Taxonomy" id="2054628"/>
    <lineage>
        <taxon>Bacteria</taxon>
        <taxon>Pseudomonadati</taxon>
        <taxon>Pseudomonadota</taxon>
        <taxon>Alphaproteobacteria</taxon>
        <taxon>Sphingomonadales</taxon>
        <taxon>Erythrobacteraceae</taxon>
        <taxon>Alteraurantiacibacter</taxon>
    </lineage>
</organism>
<keyword evidence="6 10" id="KW-0812">Transmembrane</keyword>
<feature type="region of interest" description="Disordered" evidence="11">
    <location>
        <begin position="59"/>
        <end position="150"/>
    </location>
</feature>
<gene>
    <name evidence="13" type="ORF">ACFODU_15680</name>
</gene>
<keyword evidence="8 10" id="KW-1133">Transmembrane helix</keyword>
<accession>A0ABV7EBM0</accession>
<evidence type="ECO:0000256" key="10">
    <source>
        <dbReference type="RuleBase" id="RU362123"/>
    </source>
</evidence>
<proteinExistence type="inferred from homology"/>
<dbReference type="Proteomes" id="UP001595456">
    <property type="component" value="Unassembled WGS sequence"/>
</dbReference>
<comment type="function">
    <text evidence="10">Interacts with outer membrane receptor proteins that carry out high-affinity binding and energy dependent uptake into the periplasmic space of specific substrates. It could act to transduce energy from the cytoplasmic membrane to specific energy-requiring processes in the outer membrane, resulting in the release into the periplasm of ligands bound by these outer membrane proteins.</text>
</comment>
<evidence type="ECO:0000256" key="3">
    <source>
        <dbReference type="ARBA" id="ARBA00022448"/>
    </source>
</evidence>
<dbReference type="InterPro" id="IPR006260">
    <property type="entry name" value="TonB/TolA_C"/>
</dbReference>
<dbReference type="Pfam" id="PF03544">
    <property type="entry name" value="TonB_C"/>
    <property type="match status" value="1"/>
</dbReference>
<keyword evidence="7 10" id="KW-0653">Protein transport</keyword>
<feature type="domain" description="TonB C-terminal" evidence="12">
    <location>
        <begin position="157"/>
        <end position="250"/>
    </location>
</feature>
<dbReference type="InterPro" id="IPR051045">
    <property type="entry name" value="TonB-dependent_transducer"/>
</dbReference>
<evidence type="ECO:0000256" key="11">
    <source>
        <dbReference type="SAM" id="MobiDB-lite"/>
    </source>
</evidence>
<dbReference type="PANTHER" id="PTHR33446:SF2">
    <property type="entry name" value="PROTEIN TONB"/>
    <property type="match status" value="1"/>
</dbReference>
<evidence type="ECO:0000313" key="13">
    <source>
        <dbReference type="EMBL" id="MFC3099238.1"/>
    </source>
</evidence>
<dbReference type="InterPro" id="IPR003538">
    <property type="entry name" value="TonB"/>
</dbReference>